<dbReference type="Proteomes" id="UP000095751">
    <property type="component" value="Unassembled WGS sequence"/>
</dbReference>
<dbReference type="PROSITE" id="PS50213">
    <property type="entry name" value="FAS1"/>
    <property type="match status" value="2"/>
</dbReference>
<evidence type="ECO:0000259" key="1">
    <source>
        <dbReference type="PROSITE" id="PS50213"/>
    </source>
</evidence>
<dbReference type="InParanoid" id="A0A1E7EIY0"/>
<name>A0A1E7EIY0_9STRA</name>
<dbReference type="Gene3D" id="2.30.180.10">
    <property type="entry name" value="FAS1 domain"/>
    <property type="match status" value="2"/>
</dbReference>
<protein>
    <submittedName>
        <fullName evidence="2">Beta-Ig-H3/fasciclin</fullName>
    </submittedName>
</protein>
<evidence type="ECO:0000313" key="2">
    <source>
        <dbReference type="EMBL" id="OEU05847.1"/>
    </source>
</evidence>
<dbReference type="EMBL" id="KV784454">
    <property type="protein sequence ID" value="OEU05847.1"/>
    <property type="molecule type" value="Genomic_DNA"/>
</dbReference>
<dbReference type="InterPro" id="IPR000782">
    <property type="entry name" value="FAS1_domain"/>
</dbReference>
<dbReference type="AlphaFoldDB" id="A0A1E7EIY0"/>
<organism evidence="2 3">
    <name type="scientific">Fragilariopsis cylindrus CCMP1102</name>
    <dbReference type="NCBI Taxonomy" id="635003"/>
    <lineage>
        <taxon>Eukaryota</taxon>
        <taxon>Sar</taxon>
        <taxon>Stramenopiles</taxon>
        <taxon>Ochrophyta</taxon>
        <taxon>Bacillariophyta</taxon>
        <taxon>Bacillariophyceae</taxon>
        <taxon>Bacillariophycidae</taxon>
        <taxon>Bacillariales</taxon>
        <taxon>Bacillariaceae</taxon>
        <taxon>Fragilariopsis</taxon>
    </lineage>
</organism>
<dbReference type="GO" id="GO:0005615">
    <property type="term" value="C:extracellular space"/>
    <property type="evidence" value="ECO:0007669"/>
    <property type="project" value="TreeGrafter"/>
</dbReference>
<feature type="domain" description="FAS1" evidence="1">
    <location>
        <begin position="30"/>
        <end position="169"/>
    </location>
</feature>
<dbReference type="FunFam" id="2.30.180.10:FF:000032">
    <property type="entry name" value="Fasciclin domain-containing protein, putative"/>
    <property type="match status" value="2"/>
</dbReference>
<dbReference type="PANTHER" id="PTHR10900">
    <property type="entry name" value="PERIOSTIN-RELATED"/>
    <property type="match status" value="1"/>
</dbReference>
<dbReference type="SMART" id="SM00554">
    <property type="entry name" value="FAS1"/>
    <property type="match status" value="2"/>
</dbReference>
<proteinExistence type="predicted"/>
<reference evidence="2 3" key="1">
    <citation type="submission" date="2016-09" db="EMBL/GenBank/DDBJ databases">
        <title>Extensive genetic diversity and differential bi-allelic expression allows diatom success in the polar Southern Ocean.</title>
        <authorList>
            <consortium name="DOE Joint Genome Institute"/>
            <person name="Mock T."/>
            <person name="Otillar R.P."/>
            <person name="Strauss J."/>
            <person name="Dupont C."/>
            <person name="Frickenhaus S."/>
            <person name="Maumus F."/>
            <person name="Mcmullan M."/>
            <person name="Sanges R."/>
            <person name="Schmutz J."/>
            <person name="Toseland A."/>
            <person name="Valas R."/>
            <person name="Veluchamy A."/>
            <person name="Ward B.J."/>
            <person name="Allen A."/>
            <person name="Barry K."/>
            <person name="Falciatore A."/>
            <person name="Ferrante M."/>
            <person name="Fortunato A.E."/>
            <person name="Gloeckner G."/>
            <person name="Gruber A."/>
            <person name="Hipkin R."/>
            <person name="Janech M."/>
            <person name="Kroth P."/>
            <person name="Leese F."/>
            <person name="Lindquist E."/>
            <person name="Lyon B.R."/>
            <person name="Martin J."/>
            <person name="Mayer C."/>
            <person name="Parker M."/>
            <person name="Quesneville H."/>
            <person name="Raymond J."/>
            <person name="Uhlig C."/>
            <person name="Valentin K.U."/>
            <person name="Worden A.Z."/>
            <person name="Armbrust E.V."/>
            <person name="Bowler C."/>
            <person name="Green B."/>
            <person name="Moulton V."/>
            <person name="Van Oosterhout C."/>
            <person name="Grigoriev I."/>
        </authorList>
    </citation>
    <scope>NUCLEOTIDE SEQUENCE [LARGE SCALE GENOMIC DNA]</scope>
    <source>
        <strain evidence="2 3">CCMP1102</strain>
    </source>
</reference>
<sequence>MFILFYRTETVPPSDSSTSLDSSVESGTSETVVDIAVGDPDTFSSLVDFVTQADLVDTLSTTNDITLFAPTNDAFAALSEAAPDVVSNLQTEEWQDHLVNLLLYHVLPVEVPSSAVTNGLSATTLNTEDIDFTVTTGNGGGIFVNDGAEVVAADVDAKNGVIHVIDNVLLPSWVSNSIVDLAKATSDLSTLVDLVVQAELVDTLSEAGPYTVFAPTNEAFAELLDDGTSLSADQVSSVLTYHVVEGIYTEDALVDGLALTTLQGEELVFRGIGNRVFANDERIIIPNILANNGIVHVIKGVLIPEE</sequence>
<dbReference type="OrthoDB" id="286301at2759"/>
<dbReference type="PANTHER" id="PTHR10900:SF77">
    <property type="entry name" value="FI19380P1"/>
    <property type="match status" value="1"/>
</dbReference>
<dbReference type="InterPro" id="IPR050904">
    <property type="entry name" value="Adhesion/Biosynth-related"/>
</dbReference>
<accession>A0A1E7EIY0</accession>
<dbReference type="InterPro" id="IPR036378">
    <property type="entry name" value="FAS1_dom_sf"/>
</dbReference>
<keyword evidence="3" id="KW-1185">Reference proteome</keyword>
<evidence type="ECO:0000313" key="3">
    <source>
        <dbReference type="Proteomes" id="UP000095751"/>
    </source>
</evidence>
<dbReference type="SUPFAM" id="SSF82153">
    <property type="entry name" value="FAS1 domain"/>
    <property type="match status" value="2"/>
</dbReference>
<dbReference type="KEGG" id="fcy:FRACYDRAFT_204062"/>
<feature type="domain" description="FAS1" evidence="1">
    <location>
        <begin position="175"/>
        <end position="302"/>
    </location>
</feature>
<dbReference type="Pfam" id="PF02469">
    <property type="entry name" value="Fasciclin"/>
    <property type="match status" value="2"/>
</dbReference>
<gene>
    <name evidence="2" type="ORF">FRACYDRAFT_204062</name>
</gene>